<reference evidence="1 2" key="1">
    <citation type="journal article" date="2015" name="Nat. Commun.">
        <title>Outbred genome sequencing and CRISPR/Cas9 gene editing in butterflies.</title>
        <authorList>
            <person name="Li X."/>
            <person name="Fan D."/>
            <person name="Zhang W."/>
            <person name="Liu G."/>
            <person name="Zhang L."/>
            <person name="Zhao L."/>
            <person name="Fang X."/>
            <person name="Chen L."/>
            <person name="Dong Y."/>
            <person name="Chen Y."/>
            <person name="Ding Y."/>
            <person name="Zhao R."/>
            <person name="Feng M."/>
            <person name="Zhu Y."/>
            <person name="Feng Y."/>
            <person name="Jiang X."/>
            <person name="Zhu D."/>
            <person name="Xiang H."/>
            <person name="Feng X."/>
            <person name="Li S."/>
            <person name="Wang J."/>
            <person name="Zhang G."/>
            <person name="Kronforst M.R."/>
            <person name="Wang W."/>
        </authorList>
    </citation>
    <scope>NUCLEOTIDE SEQUENCE [LARGE SCALE GENOMIC DNA]</scope>
    <source>
        <strain evidence="1">Ya'a_city_454_Px</strain>
        <tissue evidence="1">Whole body</tissue>
    </source>
</reference>
<evidence type="ECO:0000313" key="2">
    <source>
        <dbReference type="Proteomes" id="UP000053268"/>
    </source>
</evidence>
<name>A0A194PV16_PAPXU</name>
<evidence type="ECO:0000313" key="1">
    <source>
        <dbReference type="EMBL" id="KPI94975.1"/>
    </source>
</evidence>
<sequence>MDCCFVNECERFAVTPVLVSPQVKCCESAPIYVPCCNDKVVYCCEKIRPCTPVARKICYDGNCDHTCTLCSEPPQKFCPTCRQPTGPPAKPAVKYVMPCYRYEDGRIEQFDSNIHGKLPATAYKRNGIQDQINGYRGARRDLCAVEHDGKYFVYTAIEPFKRIYPRITHEVNPVRVMPSTALKRNGIQDHEYHESGGVSYLCQSPDTIWSDRPIYMPIKPLKRIANTVQNLPVSAFKRNGMQDQEHSKLLGTANFLYRCRNDIAIDCDA</sequence>
<proteinExistence type="predicted"/>
<organism evidence="1 2">
    <name type="scientific">Papilio xuthus</name>
    <name type="common">Asian swallowtail butterfly</name>
    <dbReference type="NCBI Taxonomy" id="66420"/>
    <lineage>
        <taxon>Eukaryota</taxon>
        <taxon>Metazoa</taxon>
        <taxon>Ecdysozoa</taxon>
        <taxon>Arthropoda</taxon>
        <taxon>Hexapoda</taxon>
        <taxon>Insecta</taxon>
        <taxon>Pterygota</taxon>
        <taxon>Neoptera</taxon>
        <taxon>Endopterygota</taxon>
        <taxon>Lepidoptera</taxon>
        <taxon>Glossata</taxon>
        <taxon>Ditrysia</taxon>
        <taxon>Papilionoidea</taxon>
        <taxon>Papilionidae</taxon>
        <taxon>Papilioninae</taxon>
        <taxon>Papilio</taxon>
    </lineage>
</organism>
<keyword evidence="2" id="KW-1185">Reference proteome</keyword>
<gene>
    <name evidence="1" type="ORF">RR46_11979</name>
</gene>
<dbReference type="AlphaFoldDB" id="A0A194PV16"/>
<dbReference type="EMBL" id="KQ459597">
    <property type="protein sequence ID" value="KPI94975.1"/>
    <property type="molecule type" value="Genomic_DNA"/>
</dbReference>
<protein>
    <submittedName>
        <fullName evidence="1">Uncharacterized protein</fullName>
    </submittedName>
</protein>
<accession>A0A194PV16</accession>
<dbReference type="Proteomes" id="UP000053268">
    <property type="component" value="Unassembled WGS sequence"/>
</dbReference>